<dbReference type="InterPro" id="IPR011856">
    <property type="entry name" value="tRNA_endonuc-like_dom_sf"/>
</dbReference>
<accession>A0A0X8H0V6</accession>
<dbReference type="EMBL" id="CP013213">
    <property type="protein sequence ID" value="AMC93997.1"/>
    <property type="molecule type" value="Genomic_DNA"/>
</dbReference>
<dbReference type="STRING" id="1514105.AOC36_08355"/>
<dbReference type="KEGG" id="erl:AOC36_08355"/>
<name>A0A0X8H0V6_9FIRM</name>
<dbReference type="RefSeq" id="WP_067633300.1">
    <property type="nucleotide sequence ID" value="NZ_CP013213.1"/>
</dbReference>
<reference evidence="2 3" key="1">
    <citation type="submission" date="2015-10" db="EMBL/GenBank/DDBJ databases">
        <title>Erysipelothrix larvae sp. LV19 isolated from the larval gut of the rhinoceros beetle, Trypoxylus dichotomus.</title>
        <authorList>
            <person name="Lim S."/>
            <person name="Kim B.-C."/>
        </authorList>
    </citation>
    <scope>NUCLEOTIDE SEQUENCE [LARGE SCALE GENOMIC DNA]</scope>
    <source>
        <strain evidence="2 3">LV19</strain>
    </source>
</reference>
<gene>
    <name evidence="2" type="ORF">AOC36_08355</name>
</gene>
<protein>
    <recommendedName>
        <fullName evidence="1">DUF5655 domain-containing protein</fullName>
    </recommendedName>
</protein>
<dbReference type="GO" id="GO:0003676">
    <property type="term" value="F:nucleic acid binding"/>
    <property type="evidence" value="ECO:0007669"/>
    <property type="project" value="InterPro"/>
</dbReference>
<proteinExistence type="predicted"/>
<dbReference type="Gene3D" id="3.40.1350.10">
    <property type="match status" value="1"/>
</dbReference>
<sequence length="298" mass="34890">MSNISVFNTSDENNIRQLESTSYSLESHLQKLIERNMKSFFSVDFLASEYSFPSGRIDSLGIDENNCPVIFEYKRSMNENVINQGLFYLEWLLDHKADFKLLVLDKYGDNRANAIEWKTPIVYCIANNFNKYDVNAVKIMQRNIYLVEYNLFENDLIIFDFLNLDSKVKEVGNDLIIDKSKKMQRDINDRMNTLNSNLKPILEDLRSFISEIGDDVSEVVLRQYIAYKKIGNFVTIDMTNDKIQMYLKVDPSEIELKNNMRDMTKIGHFGTGNLEIIITSIDDYYNSKYYIELAYNQN</sequence>
<dbReference type="OrthoDB" id="9798761at2"/>
<evidence type="ECO:0000313" key="3">
    <source>
        <dbReference type="Proteomes" id="UP000063781"/>
    </source>
</evidence>
<feature type="domain" description="DUF5655" evidence="1">
    <location>
        <begin position="195"/>
        <end position="257"/>
    </location>
</feature>
<evidence type="ECO:0000259" key="1">
    <source>
        <dbReference type="Pfam" id="PF18899"/>
    </source>
</evidence>
<dbReference type="AlphaFoldDB" id="A0A0X8H0V6"/>
<dbReference type="InterPro" id="IPR043714">
    <property type="entry name" value="DUF5655"/>
</dbReference>
<dbReference type="Proteomes" id="UP000063781">
    <property type="component" value="Chromosome"/>
</dbReference>
<keyword evidence="3" id="KW-1185">Reference proteome</keyword>
<dbReference type="Pfam" id="PF18899">
    <property type="entry name" value="DUF5655"/>
    <property type="match status" value="1"/>
</dbReference>
<evidence type="ECO:0000313" key="2">
    <source>
        <dbReference type="EMBL" id="AMC93997.1"/>
    </source>
</evidence>
<organism evidence="2 3">
    <name type="scientific">Erysipelothrix larvae</name>
    <dbReference type="NCBI Taxonomy" id="1514105"/>
    <lineage>
        <taxon>Bacteria</taxon>
        <taxon>Bacillati</taxon>
        <taxon>Bacillota</taxon>
        <taxon>Erysipelotrichia</taxon>
        <taxon>Erysipelotrichales</taxon>
        <taxon>Erysipelotrichaceae</taxon>
        <taxon>Erysipelothrix</taxon>
    </lineage>
</organism>